<organism evidence="1 2">
    <name type="scientific">Veillonella rodentium</name>
    <dbReference type="NCBI Taxonomy" id="248315"/>
    <lineage>
        <taxon>Bacteria</taxon>
        <taxon>Bacillati</taxon>
        <taxon>Bacillota</taxon>
        <taxon>Negativicutes</taxon>
        <taxon>Veillonellales</taxon>
        <taxon>Veillonellaceae</taxon>
        <taxon>Veillonella</taxon>
    </lineage>
</organism>
<dbReference type="KEGG" id="vrm:44547418_00198"/>
<sequence>MKYIIKINLFMIIIASLFIITGCGKSNFDGTWVGYDDNKTMYHLSIQENGDAYLITEDAYTYKPAKDYPRPNSYFPSFTNEDRSKNVTFDINFILTKQKSDLSSTTAQLNKDKDQLIVGKGFGNIYFNEKDETLLFNGIRFKKATDKNVTDTVLKKLQFAMNQELKVKYHQYGERGLSKLTDHVTLGNITFDDSVLTQSE</sequence>
<accession>A0A239YBB9</accession>
<gene>
    <name evidence="1" type="ORF">SAMEA44547418_00198</name>
</gene>
<evidence type="ECO:0000313" key="1">
    <source>
        <dbReference type="EMBL" id="SNV56002.1"/>
    </source>
</evidence>
<dbReference type="Proteomes" id="UP000214973">
    <property type="component" value="Chromosome 1"/>
</dbReference>
<protein>
    <recommendedName>
        <fullName evidence="3">Lipoprotein</fullName>
    </recommendedName>
</protein>
<dbReference type="AlphaFoldDB" id="A0A239YBB9"/>
<reference evidence="1 2" key="1">
    <citation type="submission" date="2017-06" db="EMBL/GenBank/DDBJ databases">
        <authorList>
            <consortium name="Pathogen Informatics"/>
        </authorList>
    </citation>
    <scope>NUCLEOTIDE SEQUENCE [LARGE SCALE GENOMIC DNA]</scope>
    <source>
        <strain evidence="1 2">NCTC12018</strain>
    </source>
</reference>
<evidence type="ECO:0000313" key="2">
    <source>
        <dbReference type="Proteomes" id="UP000214973"/>
    </source>
</evidence>
<keyword evidence="2" id="KW-1185">Reference proteome</keyword>
<dbReference type="EMBL" id="LT906470">
    <property type="protein sequence ID" value="SNV56002.1"/>
    <property type="molecule type" value="Genomic_DNA"/>
</dbReference>
<dbReference type="PROSITE" id="PS51257">
    <property type="entry name" value="PROKAR_LIPOPROTEIN"/>
    <property type="match status" value="1"/>
</dbReference>
<evidence type="ECO:0008006" key="3">
    <source>
        <dbReference type="Google" id="ProtNLM"/>
    </source>
</evidence>
<name>A0A239YBB9_9FIRM</name>
<proteinExistence type="predicted"/>